<evidence type="ECO:0000313" key="2">
    <source>
        <dbReference type="EMBL" id="SEN74171.1"/>
    </source>
</evidence>
<dbReference type="AlphaFoldDB" id="A0A1H8J0E0"/>
<gene>
    <name evidence="2" type="ORF">SAMN05216333_10153</name>
</gene>
<feature type="region of interest" description="Disordered" evidence="1">
    <location>
        <begin position="113"/>
        <end position="189"/>
    </location>
</feature>
<evidence type="ECO:0000313" key="3">
    <source>
        <dbReference type="Proteomes" id="UP000198814"/>
    </source>
</evidence>
<evidence type="ECO:0000256" key="1">
    <source>
        <dbReference type="SAM" id="MobiDB-lite"/>
    </source>
</evidence>
<proteinExistence type="predicted"/>
<keyword evidence="3" id="KW-1185">Reference proteome</keyword>
<reference evidence="3" key="1">
    <citation type="submission" date="2016-10" db="EMBL/GenBank/DDBJ databases">
        <authorList>
            <person name="Varghese N."/>
            <person name="Submissions S."/>
        </authorList>
    </citation>
    <scope>NUCLEOTIDE SEQUENCE [LARGE SCALE GENOMIC DNA]</scope>
    <source>
        <strain evidence="3">Nm76</strain>
    </source>
</reference>
<accession>A0A1H8J0E0</accession>
<organism evidence="2 3">
    <name type="scientific">Nitrosomonas oligotropha</name>
    <dbReference type="NCBI Taxonomy" id="42354"/>
    <lineage>
        <taxon>Bacteria</taxon>
        <taxon>Pseudomonadati</taxon>
        <taxon>Pseudomonadota</taxon>
        <taxon>Betaproteobacteria</taxon>
        <taxon>Nitrosomonadales</taxon>
        <taxon>Nitrosomonadaceae</taxon>
        <taxon>Nitrosomonas</taxon>
    </lineage>
</organism>
<name>A0A1H8J0E0_9PROT</name>
<protein>
    <submittedName>
        <fullName evidence="2">Uncharacterized protein</fullName>
    </submittedName>
</protein>
<dbReference type="EMBL" id="FODO01000001">
    <property type="protein sequence ID" value="SEN74171.1"/>
    <property type="molecule type" value="Genomic_DNA"/>
</dbReference>
<feature type="compositionally biased region" description="Basic and acidic residues" evidence="1">
    <location>
        <begin position="125"/>
        <end position="189"/>
    </location>
</feature>
<dbReference type="Proteomes" id="UP000198814">
    <property type="component" value="Unassembled WGS sequence"/>
</dbReference>
<sequence length="189" mass="22076">MRNFLLAIMISVIPVPVLASDVGVTISIGQPGFYGQITLGNQYPVPQLIYPNPVLAIPPAVAVQQQPVYLYVPPGHAKRWDKYCHRYNACYQPVYFVQRNWYNDVYLPHYQSQQMHPNRQYDSPGRYDEGRDSDRYRERYGESRRYPQENSQGRHGDRDHPGRGDHKNHDKDDHGNRGKKDHDRGNQRD</sequence>